<comment type="caution">
    <text evidence="8">The sequence shown here is derived from an EMBL/GenBank/DDBJ whole genome shotgun (WGS) entry which is preliminary data.</text>
</comment>
<keyword evidence="5" id="KW-0378">Hydrolase</keyword>
<keyword evidence="1" id="KW-0808">Transferase</keyword>
<keyword evidence="6" id="KW-0695">RNA-directed DNA polymerase</keyword>
<organism evidence="8 9">
    <name type="scientific">Gossypium australe</name>
    <dbReference type="NCBI Taxonomy" id="47621"/>
    <lineage>
        <taxon>Eukaryota</taxon>
        <taxon>Viridiplantae</taxon>
        <taxon>Streptophyta</taxon>
        <taxon>Embryophyta</taxon>
        <taxon>Tracheophyta</taxon>
        <taxon>Spermatophyta</taxon>
        <taxon>Magnoliopsida</taxon>
        <taxon>eudicotyledons</taxon>
        <taxon>Gunneridae</taxon>
        <taxon>Pentapetalae</taxon>
        <taxon>rosids</taxon>
        <taxon>malvids</taxon>
        <taxon>Malvales</taxon>
        <taxon>Malvaceae</taxon>
        <taxon>Malvoideae</taxon>
        <taxon>Gossypium</taxon>
    </lineage>
</organism>
<reference evidence="9" key="1">
    <citation type="journal article" date="2019" name="Plant Biotechnol. J.">
        <title>Genome sequencing of the Australian wild diploid species Gossypium australe highlights disease resistance and delayed gland morphogenesis.</title>
        <authorList>
            <person name="Cai Y."/>
            <person name="Cai X."/>
            <person name="Wang Q."/>
            <person name="Wang P."/>
            <person name="Zhang Y."/>
            <person name="Cai C."/>
            <person name="Xu Y."/>
            <person name="Wang K."/>
            <person name="Zhou Z."/>
            <person name="Wang C."/>
            <person name="Geng S."/>
            <person name="Li B."/>
            <person name="Dong Q."/>
            <person name="Hou Y."/>
            <person name="Wang H."/>
            <person name="Ai P."/>
            <person name="Liu Z."/>
            <person name="Yi F."/>
            <person name="Sun M."/>
            <person name="An G."/>
            <person name="Cheng J."/>
            <person name="Zhang Y."/>
            <person name="Shi Q."/>
            <person name="Xie Y."/>
            <person name="Shi X."/>
            <person name="Chang Y."/>
            <person name="Huang F."/>
            <person name="Chen Y."/>
            <person name="Hong S."/>
            <person name="Mi L."/>
            <person name="Sun Q."/>
            <person name="Zhang L."/>
            <person name="Zhou B."/>
            <person name="Peng R."/>
            <person name="Zhang X."/>
            <person name="Liu F."/>
        </authorList>
    </citation>
    <scope>NUCLEOTIDE SEQUENCE [LARGE SCALE GENOMIC DNA]</scope>
    <source>
        <strain evidence="9">cv. PA1801</strain>
    </source>
</reference>
<dbReference type="PANTHER" id="PTHR48475">
    <property type="entry name" value="RIBONUCLEASE H"/>
    <property type="match status" value="1"/>
</dbReference>
<name>A0A5B6WTY7_9ROSI</name>
<evidence type="ECO:0000313" key="9">
    <source>
        <dbReference type="Proteomes" id="UP000325315"/>
    </source>
</evidence>
<dbReference type="AlphaFoldDB" id="A0A5B6WTY7"/>
<dbReference type="OrthoDB" id="1938451at2759"/>
<dbReference type="GO" id="GO:0016787">
    <property type="term" value="F:hydrolase activity"/>
    <property type="evidence" value="ECO:0007669"/>
    <property type="project" value="UniProtKB-KW"/>
</dbReference>
<evidence type="ECO:0000256" key="5">
    <source>
        <dbReference type="ARBA" id="ARBA00022801"/>
    </source>
</evidence>
<evidence type="ECO:0000256" key="4">
    <source>
        <dbReference type="ARBA" id="ARBA00022759"/>
    </source>
</evidence>
<accession>A0A5B6WTY7</accession>
<dbReference type="Pfam" id="PF17917">
    <property type="entry name" value="RT_RNaseH"/>
    <property type="match status" value="1"/>
</dbReference>
<dbReference type="SUPFAM" id="SSF56672">
    <property type="entry name" value="DNA/RNA polymerases"/>
    <property type="match status" value="1"/>
</dbReference>
<keyword evidence="9" id="KW-1185">Reference proteome</keyword>
<evidence type="ECO:0000256" key="2">
    <source>
        <dbReference type="ARBA" id="ARBA00022695"/>
    </source>
</evidence>
<evidence type="ECO:0000259" key="7">
    <source>
        <dbReference type="Pfam" id="PF17917"/>
    </source>
</evidence>
<proteinExistence type="predicted"/>
<keyword evidence="3" id="KW-0540">Nuclease</keyword>
<dbReference type="Proteomes" id="UP000325315">
    <property type="component" value="Unassembled WGS sequence"/>
</dbReference>
<dbReference type="GO" id="GO:0004519">
    <property type="term" value="F:endonuclease activity"/>
    <property type="evidence" value="ECO:0007669"/>
    <property type="project" value="UniProtKB-KW"/>
</dbReference>
<feature type="domain" description="Reverse transcriptase RNase H-like" evidence="7">
    <location>
        <begin position="7"/>
        <end position="95"/>
    </location>
</feature>
<dbReference type="GO" id="GO:0003964">
    <property type="term" value="F:RNA-directed DNA polymerase activity"/>
    <property type="evidence" value="ECO:0007669"/>
    <property type="project" value="UniProtKB-KW"/>
</dbReference>
<dbReference type="InterPro" id="IPR043502">
    <property type="entry name" value="DNA/RNA_pol_sf"/>
</dbReference>
<keyword evidence="2" id="KW-0548">Nucleotidyltransferase</keyword>
<dbReference type="InterPro" id="IPR041373">
    <property type="entry name" value="RT_RNaseH"/>
</dbReference>
<dbReference type="EMBL" id="SMMG02000002">
    <property type="protein sequence ID" value="KAA3484524.1"/>
    <property type="molecule type" value="Genomic_DNA"/>
</dbReference>
<protein>
    <submittedName>
        <fullName evidence="8">Protein SRG1</fullName>
    </submittedName>
</protein>
<sequence>MLPRVGETLYLYLETSNETMAAILIRTKGVYEVYYVSKVLQDGEKRYSKTKKLFFSLIVAARKLRPYFQVHLVTVMTNQPIKDILSKVDTSGKMTKSPDPTDIVVSLSQGQTSSTMKPKCWTVYVDGSIVKMGLGAGFLLIDPNENEW</sequence>
<keyword evidence="4" id="KW-0255">Endonuclease</keyword>
<evidence type="ECO:0000256" key="1">
    <source>
        <dbReference type="ARBA" id="ARBA00022679"/>
    </source>
</evidence>
<dbReference type="PANTHER" id="PTHR48475:SF2">
    <property type="entry name" value="RIBONUCLEASE H"/>
    <property type="match status" value="1"/>
</dbReference>
<evidence type="ECO:0000313" key="8">
    <source>
        <dbReference type="EMBL" id="KAA3484524.1"/>
    </source>
</evidence>
<evidence type="ECO:0000256" key="3">
    <source>
        <dbReference type="ARBA" id="ARBA00022722"/>
    </source>
</evidence>
<gene>
    <name evidence="8" type="ORF">EPI10_006603</name>
</gene>
<evidence type="ECO:0000256" key="6">
    <source>
        <dbReference type="ARBA" id="ARBA00022918"/>
    </source>
</evidence>